<dbReference type="Proteomes" id="UP000237105">
    <property type="component" value="Unassembled WGS sequence"/>
</dbReference>
<proteinExistence type="predicted"/>
<dbReference type="InterPro" id="IPR046805">
    <property type="entry name" value="Tra1_ring"/>
</dbReference>
<dbReference type="EMBL" id="JXTB01000386">
    <property type="protein sequence ID" value="PON42677.1"/>
    <property type="molecule type" value="Genomic_DNA"/>
</dbReference>
<sequence>MYKQALVLLYLLSCIQQSPSKDFSTVLAQGLNVMNKVLEKQPHLFVRNNINQISQILEPCFKYKFLDAGKSLCSLMKMVVVAFPLEAATTPPDVKLLYQNVNQLIQNHVNTVTALQTSN</sequence>
<accession>A0A2P5B1J5</accession>
<gene>
    <name evidence="2" type="ORF">PanWU01x14_279900</name>
</gene>
<dbReference type="OrthoDB" id="1725426at2759"/>
<name>A0A2P5B1J5_PARAD</name>
<dbReference type="AlphaFoldDB" id="A0A2P5B1J5"/>
<dbReference type="Pfam" id="PF20206">
    <property type="entry name" value="Tra1_ring"/>
    <property type="match status" value="1"/>
</dbReference>
<feature type="chain" id="PRO_5015187322" evidence="1">
    <location>
        <begin position="21"/>
        <end position="119"/>
    </location>
</feature>
<keyword evidence="3" id="KW-1185">Reference proteome</keyword>
<protein>
    <submittedName>
        <fullName evidence="2">Uncharacterized protein</fullName>
    </submittedName>
</protein>
<reference evidence="3" key="1">
    <citation type="submission" date="2016-06" db="EMBL/GenBank/DDBJ databases">
        <title>Parallel loss of symbiosis genes in relatives of nitrogen-fixing non-legume Parasponia.</title>
        <authorList>
            <person name="Van Velzen R."/>
            <person name="Holmer R."/>
            <person name="Bu F."/>
            <person name="Rutten L."/>
            <person name="Van Zeijl A."/>
            <person name="Liu W."/>
            <person name="Santuari L."/>
            <person name="Cao Q."/>
            <person name="Sharma T."/>
            <person name="Shen D."/>
            <person name="Roswanjaya Y."/>
            <person name="Wardhani T."/>
            <person name="Kalhor M.S."/>
            <person name="Jansen J."/>
            <person name="Van den Hoogen J."/>
            <person name="Gungor B."/>
            <person name="Hartog M."/>
            <person name="Hontelez J."/>
            <person name="Verver J."/>
            <person name="Yang W.-C."/>
            <person name="Schijlen E."/>
            <person name="Repin R."/>
            <person name="Schilthuizen M."/>
            <person name="Schranz E."/>
            <person name="Heidstra R."/>
            <person name="Miyata K."/>
            <person name="Fedorova E."/>
            <person name="Kohlen W."/>
            <person name="Bisseling T."/>
            <person name="Smit S."/>
            <person name="Geurts R."/>
        </authorList>
    </citation>
    <scope>NUCLEOTIDE SEQUENCE [LARGE SCALE GENOMIC DNA]</scope>
    <source>
        <strain evidence="3">cv. WU1-14</strain>
    </source>
</reference>
<evidence type="ECO:0000313" key="2">
    <source>
        <dbReference type="EMBL" id="PON42677.1"/>
    </source>
</evidence>
<keyword evidence="1" id="KW-0732">Signal</keyword>
<feature type="signal peptide" evidence="1">
    <location>
        <begin position="1"/>
        <end position="20"/>
    </location>
</feature>
<evidence type="ECO:0000256" key="1">
    <source>
        <dbReference type="SAM" id="SignalP"/>
    </source>
</evidence>
<organism evidence="2 3">
    <name type="scientific">Parasponia andersonii</name>
    <name type="common">Sponia andersonii</name>
    <dbReference type="NCBI Taxonomy" id="3476"/>
    <lineage>
        <taxon>Eukaryota</taxon>
        <taxon>Viridiplantae</taxon>
        <taxon>Streptophyta</taxon>
        <taxon>Embryophyta</taxon>
        <taxon>Tracheophyta</taxon>
        <taxon>Spermatophyta</taxon>
        <taxon>Magnoliopsida</taxon>
        <taxon>eudicotyledons</taxon>
        <taxon>Gunneridae</taxon>
        <taxon>Pentapetalae</taxon>
        <taxon>rosids</taxon>
        <taxon>fabids</taxon>
        <taxon>Rosales</taxon>
        <taxon>Cannabaceae</taxon>
        <taxon>Parasponia</taxon>
    </lineage>
</organism>
<dbReference type="STRING" id="3476.A0A2P5B1J5"/>
<evidence type="ECO:0000313" key="3">
    <source>
        <dbReference type="Proteomes" id="UP000237105"/>
    </source>
</evidence>
<comment type="caution">
    <text evidence="2">The sequence shown here is derived from an EMBL/GenBank/DDBJ whole genome shotgun (WGS) entry which is preliminary data.</text>
</comment>